<evidence type="ECO:0000256" key="1">
    <source>
        <dbReference type="PROSITE-ProRule" id="PRU00266"/>
    </source>
</evidence>
<dbReference type="SUPFAM" id="SSF54768">
    <property type="entry name" value="dsRNA-binding domain-like"/>
    <property type="match status" value="1"/>
</dbReference>
<gene>
    <name evidence="4" type="ORF">PILCRDRAFT_7832</name>
</gene>
<evidence type="ECO:0000313" key="4">
    <source>
        <dbReference type="EMBL" id="KIM82436.1"/>
    </source>
</evidence>
<dbReference type="InterPro" id="IPR014720">
    <property type="entry name" value="dsRBD_dom"/>
</dbReference>
<dbReference type="Pfam" id="PF00035">
    <property type="entry name" value="dsrm"/>
    <property type="match status" value="1"/>
</dbReference>
<organism evidence="4 5">
    <name type="scientific">Piloderma croceum (strain F 1598)</name>
    <dbReference type="NCBI Taxonomy" id="765440"/>
    <lineage>
        <taxon>Eukaryota</taxon>
        <taxon>Fungi</taxon>
        <taxon>Dikarya</taxon>
        <taxon>Basidiomycota</taxon>
        <taxon>Agaricomycotina</taxon>
        <taxon>Agaricomycetes</taxon>
        <taxon>Agaricomycetidae</taxon>
        <taxon>Atheliales</taxon>
        <taxon>Atheliaceae</taxon>
        <taxon>Piloderma</taxon>
    </lineage>
</organism>
<feature type="region of interest" description="Disordered" evidence="2">
    <location>
        <begin position="147"/>
        <end position="223"/>
    </location>
</feature>
<sequence length="317" mass="34828">MDSPSVSSSANLIGIATGGTTVLGLAFYRSHLPKWKYHALEEVLKDTEETWATESHLLQNWELRDNIQERLISLRSEVFKHRERALGDITLRNQYKEFFKGLSIAMSRTYNKIECVRAQIITAAAREAERGGLQGSVQASDQIPLATIRSSGESHSRKTTESTTRVASVAPPAVGGTPPLHEDGLPNTPRQHANVPSNGSATDPDVRPAPTPSTEISGSSSLSNPTFLPNIFPNLTIRGSSNLKYAAVALNNYLQMRYHSTSKLTWDYSISGPEHAVIWTVIGYINNVEYGRGTANSKWAARNEAAREVLDRLMDPA</sequence>
<dbReference type="InParanoid" id="A0A0C3FU62"/>
<proteinExistence type="predicted"/>
<evidence type="ECO:0000313" key="5">
    <source>
        <dbReference type="Proteomes" id="UP000054166"/>
    </source>
</evidence>
<dbReference type="GO" id="GO:0003723">
    <property type="term" value="F:RNA binding"/>
    <property type="evidence" value="ECO:0007669"/>
    <property type="project" value="UniProtKB-UniRule"/>
</dbReference>
<dbReference type="Proteomes" id="UP000054166">
    <property type="component" value="Unassembled WGS sequence"/>
</dbReference>
<reference evidence="4 5" key="1">
    <citation type="submission" date="2014-04" db="EMBL/GenBank/DDBJ databases">
        <authorList>
            <consortium name="DOE Joint Genome Institute"/>
            <person name="Kuo A."/>
            <person name="Tarkka M."/>
            <person name="Buscot F."/>
            <person name="Kohler A."/>
            <person name="Nagy L.G."/>
            <person name="Floudas D."/>
            <person name="Copeland A."/>
            <person name="Barry K.W."/>
            <person name="Cichocki N."/>
            <person name="Veneault-Fourrey C."/>
            <person name="LaButti K."/>
            <person name="Lindquist E.A."/>
            <person name="Lipzen A."/>
            <person name="Lundell T."/>
            <person name="Morin E."/>
            <person name="Murat C."/>
            <person name="Sun H."/>
            <person name="Tunlid A."/>
            <person name="Henrissat B."/>
            <person name="Grigoriev I.V."/>
            <person name="Hibbett D.S."/>
            <person name="Martin F."/>
            <person name="Nordberg H.P."/>
            <person name="Cantor M.N."/>
            <person name="Hua S.X."/>
        </authorList>
    </citation>
    <scope>NUCLEOTIDE SEQUENCE [LARGE SCALE GENOMIC DNA]</scope>
    <source>
        <strain evidence="4 5">F 1598</strain>
    </source>
</reference>
<dbReference type="EMBL" id="KN832994">
    <property type="protein sequence ID" value="KIM82436.1"/>
    <property type="molecule type" value="Genomic_DNA"/>
</dbReference>
<keyword evidence="1" id="KW-0694">RNA-binding</keyword>
<protein>
    <recommendedName>
        <fullName evidence="3">DRBM domain-containing protein</fullName>
    </recommendedName>
</protein>
<dbReference type="HOGENOM" id="CLU_877476_0_0_1"/>
<name>A0A0C3FU62_PILCF</name>
<accession>A0A0C3FU62</accession>
<reference evidence="5" key="2">
    <citation type="submission" date="2015-01" db="EMBL/GenBank/DDBJ databases">
        <title>Evolutionary Origins and Diversification of the Mycorrhizal Mutualists.</title>
        <authorList>
            <consortium name="DOE Joint Genome Institute"/>
            <consortium name="Mycorrhizal Genomics Consortium"/>
            <person name="Kohler A."/>
            <person name="Kuo A."/>
            <person name="Nagy L.G."/>
            <person name="Floudas D."/>
            <person name="Copeland A."/>
            <person name="Barry K.W."/>
            <person name="Cichocki N."/>
            <person name="Veneault-Fourrey C."/>
            <person name="LaButti K."/>
            <person name="Lindquist E.A."/>
            <person name="Lipzen A."/>
            <person name="Lundell T."/>
            <person name="Morin E."/>
            <person name="Murat C."/>
            <person name="Riley R."/>
            <person name="Ohm R."/>
            <person name="Sun H."/>
            <person name="Tunlid A."/>
            <person name="Henrissat B."/>
            <person name="Grigoriev I.V."/>
            <person name="Hibbett D.S."/>
            <person name="Martin F."/>
        </authorList>
    </citation>
    <scope>NUCLEOTIDE SEQUENCE [LARGE SCALE GENOMIC DNA]</scope>
    <source>
        <strain evidence="5">F 1598</strain>
    </source>
</reference>
<dbReference type="AlphaFoldDB" id="A0A0C3FU62"/>
<dbReference type="Gene3D" id="3.30.160.20">
    <property type="match status" value="1"/>
</dbReference>
<dbReference type="PROSITE" id="PS50137">
    <property type="entry name" value="DS_RBD"/>
    <property type="match status" value="1"/>
</dbReference>
<feature type="compositionally biased region" description="Polar residues" evidence="2">
    <location>
        <begin position="212"/>
        <end position="223"/>
    </location>
</feature>
<keyword evidence="5" id="KW-1185">Reference proteome</keyword>
<evidence type="ECO:0000259" key="3">
    <source>
        <dbReference type="PROSITE" id="PS50137"/>
    </source>
</evidence>
<dbReference type="OrthoDB" id="112668at2759"/>
<feature type="compositionally biased region" description="Polar residues" evidence="2">
    <location>
        <begin position="188"/>
        <end position="201"/>
    </location>
</feature>
<feature type="domain" description="DRBM" evidence="3">
    <location>
        <begin position="245"/>
        <end position="315"/>
    </location>
</feature>
<evidence type="ECO:0000256" key="2">
    <source>
        <dbReference type="SAM" id="MobiDB-lite"/>
    </source>
</evidence>